<comment type="similarity">
    <text evidence="1">Belongs to the HicA mRNA interferase family.</text>
</comment>
<evidence type="ECO:0000256" key="1">
    <source>
        <dbReference type="ARBA" id="ARBA00006620"/>
    </source>
</evidence>
<dbReference type="Pfam" id="PF07927">
    <property type="entry name" value="HicA_toxin"/>
    <property type="match status" value="1"/>
</dbReference>
<dbReference type="Proteomes" id="UP000009374">
    <property type="component" value="Unassembled WGS sequence"/>
</dbReference>
<reference evidence="8 9" key="1">
    <citation type="journal article" date="2009" name="Appl. Environ. Microbiol.">
        <title>Community genomic and proteomic analyses of chemoautotrophic iron-oxidizing "Leptospirillum rubarum" (Group II) and "Leptospirillum ferrodiazotrophum" (Group III) bacteria in acid mine drainage biofilms.</title>
        <authorList>
            <person name="Goltsman D.S."/>
            <person name="Denef V.J."/>
            <person name="Singer S.W."/>
            <person name="VerBerkmoes N.C."/>
            <person name="Lefsrud M."/>
            <person name="Mueller R.S."/>
            <person name="Dick G.J."/>
            <person name="Sun C.L."/>
            <person name="Wheeler K.E."/>
            <person name="Zemla A."/>
            <person name="Baker B.J."/>
            <person name="Hauser L."/>
            <person name="Land M."/>
            <person name="Shah M.B."/>
            <person name="Thelen M.P."/>
            <person name="Hettich R.L."/>
            <person name="Banfield J.F."/>
        </authorList>
    </citation>
    <scope>NUCLEOTIDE SEQUENCE [LARGE SCALE GENOMIC DNA]</scope>
</reference>
<keyword evidence="4" id="KW-0255">Endonuclease</keyword>
<keyword evidence="7" id="KW-0346">Stress response</keyword>
<dbReference type="GO" id="GO:0016787">
    <property type="term" value="F:hydrolase activity"/>
    <property type="evidence" value="ECO:0007669"/>
    <property type="project" value="UniProtKB-KW"/>
</dbReference>
<organism evidence="8 9">
    <name type="scientific">Leptospirillum ferrodiazotrophum</name>
    <dbReference type="NCBI Taxonomy" id="412449"/>
    <lineage>
        <taxon>Bacteria</taxon>
        <taxon>Pseudomonadati</taxon>
        <taxon>Nitrospirota</taxon>
        <taxon>Nitrospiria</taxon>
        <taxon>Nitrospirales</taxon>
        <taxon>Nitrospiraceae</taxon>
        <taxon>Leptospirillum</taxon>
    </lineage>
</organism>
<dbReference type="GO" id="GO:0003729">
    <property type="term" value="F:mRNA binding"/>
    <property type="evidence" value="ECO:0007669"/>
    <property type="project" value="InterPro"/>
</dbReference>
<dbReference type="InterPro" id="IPR012933">
    <property type="entry name" value="HicA_mRNA_interferase"/>
</dbReference>
<dbReference type="AlphaFoldDB" id="C6HVA2"/>
<proteinExistence type="inferred from homology"/>
<protein>
    <recommendedName>
        <fullName evidence="10">YcfA family protein</fullName>
    </recommendedName>
</protein>
<evidence type="ECO:0000313" key="8">
    <source>
        <dbReference type="EMBL" id="EES53476.1"/>
    </source>
</evidence>
<evidence type="ECO:0008006" key="10">
    <source>
        <dbReference type="Google" id="ProtNLM"/>
    </source>
</evidence>
<dbReference type="EMBL" id="GG693862">
    <property type="protein sequence ID" value="EES53476.1"/>
    <property type="molecule type" value="Genomic_DNA"/>
</dbReference>
<evidence type="ECO:0000256" key="5">
    <source>
        <dbReference type="ARBA" id="ARBA00022801"/>
    </source>
</evidence>
<name>C6HVA2_9BACT</name>
<dbReference type="SUPFAM" id="SSF54786">
    <property type="entry name" value="YcfA/nrd intein domain"/>
    <property type="match status" value="1"/>
</dbReference>
<accession>C6HVA2</accession>
<keyword evidence="9" id="KW-1185">Reference proteome</keyword>
<evidence type="ECO:0000256" key="4">
    <source>
        <dbReference type="ARBA" id="ARBA00022759"/>
    </source>
</evidence>
<keyword evidence="5" id="KW-0378">Hydrolase</keyword>
<evidence type="ECO:0000256" key="7">
    <source>
        <dbReference type="ARBA" id="ARBA00023016"/>
    </source>
</evidence>
<keyword evidence="3" id="KW-0540">Nuclease</keyword>
<dbReference type="InterPro" id="IPR038570">
    <property type="entry name" value="HicA_sf"/>
</dbReference>
<evidence type="ECO:0000256" key="2">
    <source>
        <dbReference type="ARBA" id="ARBA00022649"/>
    </source>
</evidence>
<dbReference type="GO" id="GO:0004519">
    <property type="term" value="F:endonuclease activity"/>
    <property type="evidence" value="ECO:0007669"/>
    <property type="project" value="UniProtKB-KW"/>
</dbReference>
<gene>
    <name evidence="8" type="ORF">UBAL3_78920069</name>
</gene>
<evidence type="ECO:0000256" key="3">
    <source>
        <dbReference type="ARBA" id="ARBA00022722"/>
    </source>
</evidence>
<evidence type="ECO:0000256" key="6">
    <source>
        <dbReference type="ARBA" id="ARBA00022884"/>
    </source>
</evidence>
<keyword evidence="6" id="KW-0694">RNA-binding</keyword>
<evidence type="ECO:0000313" key="9">
    <source>
        <dbReference type="Proteomes" id="UP000009374"/>
    </source>
</evidence>
<dbReference type="Gene3D" id="3.30.920.30">
    <property type="entry name" value="Hypothetical protein"/>
    <property type="match status" value="1"/>
</dbReference>
<sequence length="64" mass="7275">MKRGTFIRKLKNEGCVLVRHGGKHDVYRNPKSGKQATVPRHSEIADRLCRIITHQLGLPENILS</sequence>
<keyword evidence="2" id="KW-1277">Toxin-antitoxin system</keyword>